<protein>
    <submittedName>
        <fullName evidence="1">Uncharacterized protein</fullName>
    </submittedName>
</protein>
<organism evidence="1 2">
    <name type="scientific">Canna indica</name>
    <name type="common">Indian-shot</name>
    <dbReference type="NCBI Taxonomy" id="4628"/>
    <lineage>
        <taxon>Eukaryota</taxon>
        <taxon>Viridiplantae</taxon>
        <taxon>Streptophyta</taxon>
        <taxon>Embryophyta</taxon>
        <taxon>Tracheophyta</taxon>
        <taxon>Spermatophyta</taxon>
        <taxon>Magnoliopsida</taxon>
        <taxon>Liliopsida</taxon>
        <taxon>Zingiberales</taxon>
        <taxon>Cannaceae</taxon>
        <taxon>Canna</taxon>
    </lineage>
</organism>
<dbReference type="EMBL" id="CP136898">
    <property type="protein sequence ID" value="WOL20677.1"/>
    <property type="molecule type" value="Genomic_DNA"/>
</dbReference>
<keyword evidence="2" id="KW-1185">Reference proteome</keyword>
<dbReference type="AlphaFoldDB" id="A0AAQ3L7D1"/>
<evidence type="ECO:0000313" key="2">
    <source>
        <dbReference type="Proteomes" id="UP001327560"/>
    </source>
</evidence>
<gene>
    <name evidence="1" type="ORF">Cni_G29482</name>
</gene>
<evidence type="ECO:0000313" key="1">
    <source>
        <dbReference type="EMBL" id="WOL20677.1"/>
    </source>
</evidence>
<sequence length="83" mass="9250">MSNLVDMWTAEMAKLREKSRAALASPRSTEMERARELNEFSMASEPEELSLGYPALSQAIRMKPPSLRMTDAAVSLLVDCFSP</sequence>
<name>A0AAQ3L7D1_9LILI</name>
<dbReference type="Proteomes" id="UP001327560">
    <property type="component" value="Chromosome 9"/>
</dbReference>
<accession>A0AAQ3L7D1</accession>
<dbReference type="PANTHER" id="PTHR38222:SF1">
    <property type="entry name" value="TFIIS N-TERMINAL DOMAIN-CONTAINING PROTEIN"/>
    <property type="match status" value="1"/>
</dbReference>
<reference evidence="1 2" key="1">
    <citation type="submission" date="2023-10" db="EMBL/GenBank/DDBJ databases">
        <title>Chromosome-scale genome assembly provides insights into flower coloration mechanisms of Canna indica.</title>
        <authorList>
            <person name="Li C."/>
        </authorList>
    </citation>
    <scope>NUCLEOTIDE SEQUENCE [LARGE SCALE GENOMIC DNA]</scope>
    <source>
        <tissue evidence="1">Flower</tissue>
    </source>
</reference>
<proteinExistence type="predicted"/>
<dbReference type="PANTHER" id="PTHR38222">
    <property type="entry name" value="TFIIS N-TERMINAL DOMAIN-CONTAINING PROTEIN"/>
    <property type="match status" value="1"/>
</dbReference>